<feature type="transmembrane region" description="Helical" evidence="1">
    <location>
        <begin position="355"/>
        <end position="378"/>
    </location>
</feature>
<evidence type="ECO:0008006" key="4">
    <source>
        <dbReference type="Google" id="ProtNLM"/>
    </source>
</evidence>
<gene>
    <name evidence="2" type="ORF">BWR22_00805</name>
</gene>
<dbReference type="EMBL" id="CP019352">
    <property type="protein sequence ID" value="APX98903.1"/>
    <property type="molecule type" value="Genomic_DNA"/>
</dbReference>
<feature type="transmembrane region" description="Helical" evidence="1">
    <location>
        <begin position="128"/>
        <end position="146"/>
    </location>
</feature>
<dbReference type="Proteomes" id="UP000187506">
    <property type="component" value="Chromosome"/>
</dbReference>
<dbReference type="AlphaFoldDB" id="A0AAC9LIX6"/>
<evidence type="ECO:0000313" key="3">
    <source>
        <dbReference type="Proteomes" id="UP000187506"/>
    </source>
</evidence>
<sequence length="442" mass="52293">MGIISIIPIFLSNTFAAKYEITNYVIIQLSLFWLLFKFKEDRFKFLLSPSFLAVTYLNLNFIIGSWVFSNNLVFTRLLPDYKLWEHASSRLFIFNILNFFIILSYFVTLNLKFSLKQQINLNKINQKFLFYTTVFLFITLLILSPYLEFLGFLLVVFKTALALILIAYAFKKFKLKYRIMLYFVILLIFVIFSVESKREAIFLILPIVLLETSKLKLRFKFKQIFILFALALGLCYFIITMSILRNYGGFKAKSFLEATTYVDDYIQTKTFVAGFMNNLEISTTYLHSNNAIEYLKKDKLDLVYGETIIKPIFIFIPRSYFKFKPRSAIDIYTSEYDIEFRNRGGSFPISMQSELYLNFGYLSFIFGFIIFTFFNSVYKNALKLIKNNEILNYIYLLYMYEIFLFVIRGSGLDIFSVYSIVFIIFFICFKLFLKIVYALTKT</sequence>
<evidence type="ECO:0000313" key="2">
    <source>
        <dbReference type="EMBL" id="APX98903.1"/>
    </source>
</evidence>
<keyword evidence="1" id="KW-0472">Membrane</keyword>
<evidence type="ECO:0000256" key="1">
    <source>
        <dbReference type="SAM" id="Phobius"/>
    </source>
</evidence>
<keyword evidence="3" id="KW-1185">Reference proteome</keyword>
<feature type="transmembrane region" description="Helical" evidence="1">
    <location>
        <begin position="224"/>
        <end position="244"/>
    </location>
</feature>
<reference evidence="2 3" key="1">
    <citation type="submission" date="2017-01" db="EMBL/GenBank/DDBJ databases">
        <title>Complete genome of Lacinutrix venerupis DOK2-8 isolated from seawater in Dokdo.</title>
        <authorList>
            <person name="Chi W.-J."/>
            <person name="Kim J.H."/>
        </authorList>
    </citation>
    <scope>NUCLEOTIDE SEQUENCE [LARGE SCALE GENOMIC DNA]</scope>
    <source>
        <strain evidence="2 3">DOK2-8</strain>
    </source>
</reference>
<feature type="transmembrane region" description="Helical" evidence="1">
    <location>
        <begin position="414"/>
        <end position="433"/>
    </location>
</feature>
<organism evidence="2 3">
    <name type="scientific">Lacinutrix venerupis</name>
    <dbReference type="NCBI Taxonomy" id="1486034"/>
    <lineage>
        <taxon>Bacteria</taxon>
        <taxon>Pseudomonadati</taxon>
        <taxon>Bacteroidota</taxon>
        <taxon>Flavobacteriia</taxon>
        <taxon>Flavobacteriales</taxon>
        <taxon>Flavobacteriaceae</taxon>
        <taxon>Lacinutrix</taxon>
    </lineage>
</organism>
<proteinExistence type="predicted"/>
<feature type="transmembrane region" description="Helical" evidence="1">
    <location>
        <begin position="390"/>
        <end position="408"/>
    </location>
</feature>
<name>A0AAC9LIX6_9FLAO</name>
<feature type="transmembrane region" description="Helical" evidence="1">
    <location>
        <begin position="45"/>
        <end position="68"/>
    </location>
</feature>
<accession>A0AAC9LIX6</accession>
<feature type="transmembrane region" description="Helical" evidence="1">
    <location>
        <begin position="177"/>
        <end position="194"/>
    </location>
</feature>
<feature type="transmembrane region" description="Helical" evidence="1">
    <location>
        <begin position="21"/>
        <end position="38"/>
    </location>
</feature>
<feature type="transmembrane region" description="Helical" evidence="1">
    <location>
        <begin position="88"/>
        <end position="107"/>
    </location>
</feature>
<feature type="transmembrane region" description="Helical" evidence="1">
    <location>
        <begin position="152"/>
        <end position="170"/>
    </location>
</feature>
<keyword evidence="1" id="KW-0812">Transmembrane</keyword>
<keyword evidence="1" id="KW-1133">Transmembrane helix</keyword>
<dbReference type="KEGG" id="lvn:BWR22_00805"/>
<protein>
    <recommendedName>
        <fullName evidence="4">Oligosaccharide repeat unit polymerase</fullName>
    </recommendedName>
</protein>